<evidence type="ECO:0000256" key="8">
    <source>
        <dbReference type="ARBA" id="ARBA00023014"/>
    </source>
</evidence>
<keyword evidence="4" id="KW-0479">Metal-binding</keyword>
<dbReference type="EMBL" id="BAABGL010000003">
    <property type="protein sequence ID" value="GAA4385875.1"/>
    <property type="molecule type" value="Genomic_DNA"/>
</dbReference>
<dbReference type="PROSITE" id="PS00764">
    <property type="entry name" value="ENDONUCLEASE_III_1"/>
    <property type="match status" value="1"/>
</dbReference>
<keyword evidence="3" id="KW-0004">4Fe-4S</keyword>
<dbReference type="Proteomes" id="UP001500642">
    <property type="component" value="Unassembled WGS sequence"/>
</dbReference>
<dbReference type="SMART" id="SM00478">
    <property type="entry name" value="ENDO3c"/>
    <property type="match status" value="1"/>
</dbReference>
<evidence type="ECO:0000313" key="12">
    <source>
        <dbReference type="EMBL" id="GAA4385875.1"/>
    </source>
</evidence>
<keyword evidence="6" id="KW-0378">Hydrolase</keyword>
<dbReference type="InterPro" id="IPR004035">
    <property type="entry name" value="Endouclease-III_FeS-bd_BS"/>
</dbReference>
<evidence type="ECO:0000256" key="9">
    <source>
        <dbReference type="ARBA" id="ARBA00023204"/>
    </source>
</evidence>
<dbReference type="Pfam" id="PF00730">
    <property type="entry name" value="HhH-GPD"/>
    <property type="match status" value="1"/>
</dbReference>
<dbReference type="Gene3D" id="1.10.340.30">
    <property type="entry name" value="Hypothetical protein, domain 2"/>
    <property type="match status" value="1"/>
</dbReference>
<evidence type="ECO:0000313" key="13">
    <source>
        <dbReference type="Proteomes" id="UP001500642"/>
    </source>
</evidence>
<dbReference type="Pfam" id="PF10576">
    <property type="entry name" value="EndIII_4Fe-2S"/>
    <property type="match status" value="1"/>
</dbReference>
<evidence type="ECO:0000259" key="11">
    <source>
        <dbReference type="SMART" id="SM00478"/>
    </source>
</evidence>
<comment type="caution">
    <text evidence="12">The sequence shown here is derived from an EMBL/GenBank/DDBJ whole genome shotgun (WGS) entry which is preliminary data.</text>
</comment>
<dbReference type="InterPro" id="IPR003651">
    <property type="entry name" value="Endonuclease3_FeS-loop_motif"/>
</dbReference>
<keyword evidence="13" id="KW-1185">Reference proteome</keyword>
<dbReference type="SMART" id="SM00525">
    <property type="entry name" value="FES"/>
    <property type="match status" value="1"/>
</dbReference>
<evidence type="ECO:0000256" key="3">
    <source>
        <dbReference type="ARBA" id="ARBA00022485"/>
    </source>
</evidence>
<evidence type="ECO:0000256" key="1">
    <source>
        <dbReference type="ARBA" id="ARBA00001966"/>
    </source>
</evidence>
<comment type="similarity">
    <text evidence="2">Belongs to the Nth/MutY family.</text>
</comment>
<dbReference type="Gene3D" id="1.10.1670.10">
    <property type="entry name" value="Helix-hairpin-Helix base-excision DNA repair enzymes (C-terminal)"/>
    <property type="match status" value="1"/>
</dbReference>
<proteinExistence type="inferred from homology"/>
<dbReference type="InterPro" id="IPR004036">
    <property type="entry name" value="Endonuclease-III-like_CS2"/>
</dbReference>
<sequence length="310" mass="32285">MVRVAPRWAEWMRRWPTPADLADASPAEVLLAWDSLGYPRRALRLRDTARAIADDHDNAVPVGEAALRALPGVGDYTAAAVTAFAHRQPATVLDVNIRRVLGRVFAGRSHPTPAPTRAERDWAAALVPTDEHVEWNAGLMEFGALVCTSRNPACEECPLQAECRWFAAGRPADAGRKPTIQAWHGTDRQLRGAIMAVLRAAGPPGADGSGAPAEAVAAAGANEAAGSDAAAASETAPAGAGQVSGVARALLTAGTADLDAEALAALPDRVEAAVLRVRELGDSERVDRLVRALVADGLAAESGGVLHLPQ</sequence>
<comment type="cofactor">
    <cofactor evidence="1">
        <name>[4Fe-4S] cluster</name>
        <dbReference type="ChEBI" id="CHEBI:49883"/>
    </cofactor>
</comment>
<organism evidence="12 13">
    <name type="scientific">Brevibacterium pityocampae</name>
    <dbReference type="NCBI Taxonomy" id="506594"/>
    <lineage>
        <taxon>Bacteria</taxon>
        <taxon>Bacillati</taxon>
        <taxon>Actinomycetota</taxon>
        <taxon>Actinomycetes</taxon>
        <taxon>Micrococcales</taxon>
        <taxon>Brevibacteriaceae</taxon>
        <taxon>Brevibacterium</taxon>
    </lineage>
</organism>
<dbReference type="PANTHER" id="PTHR42944">
    <property type="entry name" value="ADENINE DNA GLYCOSYLASE"/>
    <property type="match status" value="1"/>
</dbReference>
<evidence type="ECO:0000256" key="2">
    <source>
        <dbReference type="ARBA" id="ARBA00008343"/>
    </source>
</evidence>
<dbReference type="PANTHER" id="PTHR42944:SF1">
    <property type="entry name" value="ADENINE DNA GLYCOSYLASE"/>
    <property type="match status" value="1"/>
</dbReference>
<evidence type="ECO:0000256" key="7">
    <source>
        <dbReference type="ARBA" id="ARBA00023004"/>
    </source>
</evidence>
<dbReference type="CDD" id="cd00056">
    <property type="entry name" value="ENDO3c"/>
    <property type="match status" value="1"/>
</dbReference>
<dbReference type="InterPro" id="IPR003265">
    <property type="entry name" value="HhH-GPD_domain"/>
</dbReference>
<evidence type="ECO:0000256" key="10">
    <source>
        <dbReference type="ARBA" id="ARBA00023295"/>
    </source>
</evidence>
<dbReference type="InterPro" id="IPR011257">
    <property type="entry name" value="DNA_glycosylase"/>
</dbReference>
<keyword evidence="9" id="KW-0234">DNA repair</keyword>
<dbReference type="SUPFAM" id="SSF48150">
    <property type="entry name" value="DNA-glycosylase"/>
    <property type="match status" value="1"/>
</dbReference>
<name>A0ABP8J6B4_9MICO</name>
<feature type="domain" description="HhH-GPD" evidence="11">
    <location>
        <begin position="2"/>
        <end position="145"/>
    </location>
</feature>
<evidence type="ECO:0000256" key="5">
    <source>
        <dbReference type="ARBA" id="ARBA00022763"/>
    </source>
</evidence>
<keyword evidence="5" id="KW-0227">DNA damage</keyword>
<dbReference type="InterPro" id="IPR023170">
    <property type="entry name" value="HhH_base_excis_C"/>
</dbReference>
<protein>
    <recommendedName>
        <fullName evidence="11">HhH-GPD domain-containing protein</fullName>
    </recommendedName>
</protein>
<gene>
    <name evidence="12" type="ORF">GCM10023167_08190</name>
</gene>
<evidence type="ECO:0000256" key="4">
    <source>
        <dbReference type="ARBA" id="ARBA00022723"/>
    </source>
</evidence>
<reference evidence="13" key="1">
    <citation type="journal article" date="2019" name="Int. J. Syst. Evol. Microbiol.">
        <title>The Global Catalogue of Microorganisms (GCM) 10K type strain sequencing project: providing services to taxonomists for standard genome sequencing and annotation.</title>
        <authorList>
            <consortium name="The Broad Institute Genomics Platform"/>
            <consortium name="The Broad Institute Genome Sequencing Center for Infectious Disease"/>
            <person name="Wu L."/>
            <person name="Ma J."/>
        </authorList>
    </citation>
    <scope>NUCLEOTIDE SEQUENCE [LARGE SCALE GENOMIC DNA]</scope>
    <source>
        <strain evidence="13">JCM 17808</strain>
    </source>
</reference>
<keyword evidence="7" id="KW-0408">Iron</keyword>
<keyword evidence="10" id="KW-0326">Glycosidase</keyword>
<accession>A0ABP8J6B4</accession>
<keyword evidence="8" id="KW-0411">Iron-sulfur</keyword>
<dbReference type="PROSITE" id="PS01155">
    <property type="entry name" value="ENDONUCLEASE_III_2"/>
    <property type="match status" value="1"/>
</dbReference>
<evidence type="ECO:0000256" key="6">
    <source>
        <dbReference type="ARBA" id="ARBA00022801"/>
    </source>
</evidence>
<dbReference type="InterPro" id="IPR044298">
    <property type="entry name" value="MIG/MutY"/>
</dbReference>